<sequence length="35" mass="4270">MILMPRKHLNYKRRKHILNFNKIEVNVCRGAHLLL</sequence>
<dbReference type="AlphaFoldDB" id="A0A0A9C7M8"/>
<accession>A0A0A9C7M8</accession>
<reference evidence="1" key="2">
    <citation type="journal article" date="2015" name="Data Brief">
        <title>Shoot transcriptome of the giant reed, Arundo donax.</title>
        <authorList>
            <person name="Barrero R.A."/>
            <person name="Guerrero F.D."/>
            <person name="Moolhuijzen P."/>
            <person name="Goolsby J.A."/>
            <person name="Tidwell J."/>
            <person name="Bellgard S.E."/>
            <person name="Bellgard M.I."/>
        </authorList>
    </citation>
    <scope>NUCLEOTIDE SEQUENCE</scope>
    <source>
        <tissue evidence="1">Shoot tissue taken approximately 20 cm above the soil surface</tissue>
    </source>
</reference>
<reference evidence="1" key="1">
    <citation type="submission" date="2014-09" db="EMBL/GenBank/DDBJ databases">
        <authorList>
            <person name="Magalhaes I.L.F."/>
            <person name="Oliveira U."/>
            <person name="Santos F.R."/>
            <person name="Vidigal T.H.D.A."/>
            <person name="Brescovit A.D."/>
            <person name="Santos A.J."/>
        </authorList>
    </citation>
    <scope>NUCLEOTIDE SEQUENCE</scope>
    <source>
        <tissue evidence="1">Shoot tissue taken approximately 20 cm above the soil surface</tissue>
    </source>
</reference>
<protein>
    <submittedName>
        <fullName evidence="1">Uncharacterized protein</fullName>
    </submittedName>
</protein>
<evidence type="ECO:0000313" key="1">
    <source>
        <dbReference type="EMBL" id="JAD70463.1"/>
    </source>
</evidence>
<dbReference type="EMBL" id="GBRH01227432">
    <property type="protein sequence ID" value="JAD70463.1"/>
    <property type="molecule type" value="Transcribed_RNA"/>
</dbReference>
<name>A0A0A9C7M8_ARUDO</name>
<proteinExistence type="predicted"/>
<organism evidence="1">
    <name type="scientific">Arundo donax</name>
    <name type="common">Giant reed</name>
    <name type="synonym">Donax arundinaceus</name>
    <dbReference type="NCBI Taxonomy" id="35708"/>
    <lineage>
        <taxon>Eukaryota</taxon>
        <taxon>Viridiplantae</taxon>
        <taxon>Streptophyta</taxon>
        <taxon>Embryophyta</taxon>
        <taxon>Tracheophyta</taxon>
        <taxon>Spermatophyta</taxon>
        <taxon>Magnoliopsida</taxon>
        <taxon>Liliopsida</taxon>
        <taxon>Poales</taxon>
        <taxon>Poaceae</taxon>
        <taxon>PACMAD clade</taxon>
        <taxon>Arundinoideae</taxon>
        <taxon>Arundineae</taxon>
        <taxon>Arundo</taxon>
    </lineage>
</organism>